<accession>A0A017HT96</accession>
<dbReference type="PANTHER" id="PTHR33627">
    <property type="entry name" value="TRANSPOSASE"/>
    <property type="match status" value="1"/>
</dbReference>
<feature type="domain" description="Transposase IS701-like DDE" evidence="1">
    <location>
        <begin position="2"/>
        <end position="119"/>
    </location>
</feature>
<reference evidence="2 3" key="1">
    <citation type="submission" date="2013-02" db="EMBL/GenBank/DDBJ databases">
        <authorList>
            <person name="Fiebig A."/>
            <person name="Goeker M."/>
            <person name="Klenk H.-P.P."/>
        </authorList>
    </citation>
    <scope>NUCLEOTIDE SEQUENCE [LARGE SCALE GENOMIC DNA]</scope>
    <source>
        <strain evidence="2 3">DSM 19309</strain>
    </source>
</reference>
<gene>
    <name evidence="2" type="ORF">Rumeso_00690</name>
</gene>
<proteinExistence type="predicted"/>
<dbReference type="Pfam" id="PF13546">
    <property type="entry name" value="DDE_5"/>
    <property type="match status" value="1"/>
</dbReference>
<dbReference type="EMBL" id="AOSK01000023">
    <property type="protein sequence ID" value="EYD77732.1"/>
    <property type="molecule type" value="Genomic_DNA"/>
</dbReference>
<dbReference type="SUPFAM" id="SSF53098">
    <property type="entry name" value="Ribonuclease H-like"/>
    <property type="match status" value="1"/>
</dbReference>
<comment type="caution">
    <text evidence="2">The sequence shown here is derived from an EMBL/GenBank/DDBJ whole genome shotgun (WGS) entry which is preliminary data.</text>
</comment>
<evidence type="ECO:0000259" key="1">
    <source>
        <dbReference type="Pfam" id="PF13546"/>
    </source>
</evidence>
<name>A0A017HT96_9RHOB</name>
<dbReference type="STRING" id="442562.Rumeso_00690"/>
<evidence type="ECO:0000313" key="2">
    <source>
        <dbReference type="EMBL" id="EYD77732.1"/>
    </source>
</evidence>
<protein>
    <submittedName>
        <fullName evidence="2">Transposase</fullName>
    </submittedName>
</protein>
<dbReference type="InterPro" id="IPR039365">
    <property type="entry name" value="IS701-like"/>
</dbReference>
<dbReference type="InterPro" id="IPR038721">
    <property type="entry name" value="IS701-like_DDE_dom"/>
</dbReference>
<keyword evidence="3" id="KW-1185">Reference proteome</keyword>
<evidence type="ECO:0000313" key="3">
    <source>
        <dbReference type="Proteomes" id="UP000019666"/>
    </source>
</evidence>
<dbReference type="InterPro" id="IPR012337">
    <property type="entry name" value="RNaseH-like_sf"/>
</dbReference>
<dbReference type="AlphaFoldDB" id="A0A017HT96"/>
<dbReference type="HOGENOM" id="CLU_986551_0_0_5"/>
<dbReference type="PANTHER" id="PTHR33627:SF1">
    <property type="entry name" value="TRANSPOSASE"/>
    <property type="match status" value="1"/>
</dbReference>
<organism evidence="2 3">
    <name type="scientific">Rubellimicrobium mesophilum DSM 19309</name>
    <dbReference type="NCBI Taxonomy" id="442562"/>
    <lineage>
        <taxon>Bacteria</taxon>
        <taxon>Pseudomonadati</taxon>
        <taxon>Pseudomonadota</taxon>
        <taxon>Alphaproteobacteria</taxon>
        <taxon>Rhodobacterales</taxon>
        <taxon>Roseobacteraceae</taxon>
        <taxon>Rubellimicrobium</taxon>
    </lineage>
</organism>
<dbReference type="Proteomes" id="UP000019666">
    <property type="component" value="Unassembled WGS sequence"/>
</dbReference>
<sequence>MPEGIPGRPKWQIALEEVERIRSAGGRFGTVLADADYGRMAEFRQGLSEQGLAWAVGVQPIQTVYPAEAVIRPPPVRTSGRPAKHPVSSLRSQTATAAIAALPNASWRRTLSWRRGTKGDLQADFAALRVRVADGPLIAHNHRLPGQAAWLVCERRSSGEHKYTLSNLPEDTSLASLAGLIKERWVCEQMHQQMKEELGLDHVEGRSWQGLHHHALMTMIAFAFLQHLRLGGKNHHQPRTAAQPLPAAGALATRRHPGPVRAALPALPQARALPPPAMKMAE</sequence>